<proteinExistence type="predicted"/>
<name>A0A9D1JUP0_9FIRM</name>
<gene>
    <name evidence="2" type="ORF">IAC18_02715</name>
</gene>
<sequence>GPADFDVDGGDICILNTADNSVYVYSGGELARRIDLDVTGLYAIRMAAEDGNVYIFGVEQESRRPAFAAVDAEGRAQSLPFMEHLGSESVAGLSANGSELYVEEGGLYWTFDLENPDAAPESSEAYRLADGTLWEPHFAGNGILTHTMTLDVTHPDGRTLTIPFEAACEHAGLGGLRLLRCGGGQYDVYVVEITQDEEYWIHTAEYVLRVDEKGTPLYVYTDSSSAELHNTRLDSGALYSMSVDGSTLSIKRLPDVFITPWARYESPLAGITPPSPEPEPTQSAVPAPAESAPQA</sequence>
<evidence type="ECO:0000313" key="2">
    <source>
        <dbReference type="EMBL" id="HIS66456.1"/>
    </source>
</evidence>
<dbReference type="AlphaFoldDB" id="A0A9D1JUP0"/>
<reference evidence="2" key="1">
    <citation type="submission" date="2020-10" db="EMBL/GenBank/DDBJ databases">
        <authorList>
            <person name="Gilroy R."/>
        </authorList>
    </citation>
    <scope>NUCLEOTIDE SEQUENCE</scope>
    <source>
        <strain evidence="2">ChiHjej10B9-9673</strain>
    </source>
</reference>
<dbReference type="EMBL" id="DVJK01000073">
    <property type="protein sequence ID" value="HIS66456.1"/>
    <property type="molecule type" value="Genomic_DNA"/>
</dbReference>
<reference evidence="2" key="2">
    <citation type="journal article" date="2021" name="PeerJ">
        <title>Extensive microbial diversity within the chicken gut microbiome revealed by metagenomics and culture.</title>
        <authorList>
            <person name="Gilroy R."/>
            <person name="Ravi A."/>
            <person name="Getino M."/>
            <person name="Pursley I."/>
            <person name="Horton D.L."/>
            <person name="Alikhan N.F."/>
            <person name="Baker D."/>
            <person name="Gharbi K."/>
            <person name="Hall N."/>
            <person name="Watson M."/>
            <person name="Adriaenssens E.M."/>
            <person name="Foster-Nyarko E."/>
            <person name="Jarju S."/>
            <person name="Secka A."/>
            <person name="Antonio M."/>
            <person name="Oren A."/>
            <person name="Chaudhuri R.R."/>
            <person name="La Ragione R."/>
            <person name="Hildebrand F."/>
            <person name="Pallen M.J."/>
        </authorList>
    </citation>
    <scope>NUCLEOTIDE SEQUENCE</scope>
    <source>
        <strain evidence="2">ChiHjej10B9-9673</strain>
    </source>
</reference>
<feature type="region of interest" description="Disordered" evidence="1">
    <location>
        <begin position="268"/>
        <end position="295"/>
    </location>
</feature>
<organism evidence="2 3">
    <name type="scientific">Candidatus Scatomorpha merdipullorum</name>
    <dbReference type="NCBI Taxonomy" id="2840927"/>
    <lineage>
        <taxon>Bacteria</taxon>
        <taxon>Bacillati</taxon>
        <taxon>Bacillota</taxon>
        <taxon>Clostridia</taxon>
        <taxon>Eubacteriales</taxon>
        <taxon>Candidatus Scatomorpha</taxon>
    </lineage>
</organism>
<protein>
    <submittedName>
        <fullName evidence="2">Uncharacterized protein</fullName>
    </submittedName>
</protein>
<dbReference type="Proteomes" id="UP000824001">
    <property type="component" value="Unassembled WGS sequence"/>
</dbReference>
<comment type="caution">
    <text evidence="2">The sequence shown here is derived from an EMBL/GenBank/DDBJ whole genome shotgun (WGS) entry which is preliminary data.</text>
</comment>
<evidence type="ECO:0000256" key="1">
    <source>
        <dbReference type="SAM" id="MobiDB-lite"/>
    </source>
</evidence>
<accession>A0A9D1JUP0</accession>
<feature type="non-terminal residue" evidence="2">
    <location>
        <position position="1"/>
    </location>
</feature>
<evidence type="ECO:0000313" key="3">
    <source>
        <dbReference type="Proteomes" id="UP000824001"/>
    </source>
</evidence>